<dbReference type="EMBL" id="NCQP01000002">
    <property type="protein sequence ID" value="OWJ54889.1"/>
    <property type="molecule type" value="Genomic_DNA"/>
</dbReference>
<dbReference type="Proteomes" id="UP000196694">
    <property type="component" value="Unassembled WGS sequence"/>
</dbReference>
<accession>A0A0P0N5I3</accession>
<organism evidence="8 10">
    <name type="scientific">Pyrodictium delaneyi</name>
    <dbReference type="NCBI Taxonomy" id="1273541"/>
    <lineage>
        <taxon>Archaea</taxon>
        <taxon>Thermoproteota</taxon>
        <taxon>Thermoprotei</taxon>
        <taxon>Desulfurococcales</taxon>
        <taxon>Pyrodictiaceae</taxon>
        <taxon>Pyrodictium</taxon>
    </lineage>
</organism>
<dbReference type="InterPro" id="IPR014717">
    <property type="entry name" value="Transl_elong_EF1B/ribsomal_bS6"/>
</dbReference>
<dbReference type="NCBIfam" id="NF001670">
    <property type="entry name" value="PRK00435.1"/>
    <property type="match status" value="1"/>
</dbReference>
<dbReference type="Gene3D" id="3.30.70.60">
    <property type="match status" value="1"/>
</dbReference>
<dbReference type="InterPro" id="IPR036219">
    <property type="entry name" value="eEF-1beta-like_sf"/>
</dbReference>
<dbReference type="Proteomes" id="UP000058613">
    <property type="component" value="Chromosome"/>
</dbReference>
<dbReference type="PANTHER" id="PTHR39647">
    <property type="entry name" value="ELONGATION FACTOR 1-BETA"/>
    <property type="match status" value="1"/>
</dbReference>
<dbReference type="InterPro" id="IPR004542">
    <property type="entry name" value="Transl_elong_EF1B_B_arc"/>
</dbReference>
<evidence type="ECO:0000256" key="1">
    <source>
        <dbReference type="ARBA" id="ARBA00003815"/>
    </source>
</evidence>
<comment type="similarity">
    <text evidence="2 6">Belongs to the EF-1-beta/EF-1-delta family.</text>
</comment>
<dbReference type="RefSeq" id="WP_055410945.1">
    <property type="nucleotide sequence ID" value="NZ_CP013011.1"/>
</dbReference>
<feature type="domain" description="Translation elongation factor EF1B beta/delta subunit guanine nucleotide exchange" evidence="7">
    <location>
        <begin position="3"/>
        <end position="89"/>
    </location>
</feature>
<dbReference type="KEGG" id="pdl:Pyrde_1871"/>
<dbReference type="SUPFAM" id="SSF54984">
    <property type="entry name" value="eEF-1beta-like"/>
    <property type="match status" value="1"/>
</dbReference>
<evidence type="ECO:0000256" key="4">
    <source>
        <dbReference type="ARBA" id="ARBA00022768"/>
    </source>
</evidence>
<evidence type="ECO:0000313" key="10">
    <source>
        <dbReference type="Proteomes" id="UP000058613"/>
    </source>
</evidence>
<reference evidence="8 10" key="1">
    <citation type="submission" date="2015-10" db="EMBL/GenBank/DDBJ databases">
        <title>Complete genome sequence of hyperthermophilic archaeon Pyrodictium delaneyi Su06.</title>
        <authorList>
            <person name="Jung J.-H."/>
            <person name="Lin J."/>
            <person name="Holden J.F."/>
            <person name="Park C.-S."/>
        </authorList>
    </citation>
    <scope>NUCLEOTIDE SEQUENCE [LARGE SCALE GENOMIC DNA]</scope>
    <source>
        <strain evidence="8 10">Su06</strain>
    </source>
</reference>
<comment type="function">
    <text evidence="1 6">Promotes the exchange of GDP for GTP in EF-1-alpha/GDP, thus allowing the regeneration of EF-1-alpha/GTP that could then be used to form the ternary complex EF-1-alpha/GTP/AAtRNA.</text>
</comment>
<evidence type="ECO:0000256" key="3">
    <source>
        <dbReference type="ARBA" id="ARBA00017600"/>
    </source>
</evidence>
<evidence type="ECO:0000313" key="11">
    <source>
        <dbReference type="Proteomes" id="UP000196694"/>
    </source>
</evidence>
<dbReference type="HAMAP" id="MF_00043">
    <property type="entry name" value="EF1_beta"/>
    <property type="match status" value="1"/>
</dbReference>
<evidence type="ECO:0000313" key="9">
    <source>
        <dbReference type="EMBL" id="OWJ54889.1"/>
    </source>
</evidence>
<dbReference type="AlphaFoldDB" id="A0A0P0N5I3"/>
<dbReference type="SMART" id="SM00888">
    <property type="entry name" value="EF1_GNE"/>
    <property type="match status" value="1"/>
</dbReference>
<dbReference type="GeneID" id="26100213"/>
<evidence type="ECO:0000313" key="8">
    <source>
        <dbReference type="EMBL" id="ALL01914.1"/>
    </source>
</evidence>
<reference evidence="9 11" key="2">
    <citation type="submission" date="2017-05" db="EMBL/GenBank/DDBJ databases">
        <title>The draft genome of the hyperthermophilic archaeon 'Pyrodictium delaneyi strain Hulk', an iron and nitrate reducer, reveals the capacity for sulfate reduction.</title>
        <authorList>
            <person name="Demey L.M."/>
            <person name="Miller C."/>
            <person name="Manzella M."/>
            <person name="Reguera G."/>
            <person name="Kashefi K."/>
        </authorList>
    </citation>
    <scope>NUCLEOTIDE SEQUENCE [LARGE SCALE GENOMIC DNA]</scope>
    <source>
        <strain evidence="9 11">Hulk</strain>
    </source>
</reference>
<evidence type="ECO:0000256" key="6">
    <source>
        <dbReference type="HAMAP-Rule" id="MF_00043"/>
    </source>
</evidence>
<dbReference type="STRING" id="1273541.Pyrde_1871"/>
<dbReference type="InterPro" id="IPR014038">
    <property type="entry name" value="EF1B_bsu/dsu_GNE"/>
</dbReference>
<evidence type="ECO:0000259" key="7">
    <source>
        <dbReference type="SMART" id="SM00888"/>
    </source>
</evidence>
<dbReference type="PIRSF" id="PIRSF006521">
    <property type="entry name" value="Transl_elong_EF1B_B_arc"/>
    <property type="match status" value="1"/>
</dbReference>
<evidence type="ECO:0000256" key="2">
    <source>
        <dbReference type="ARBA" id="ARBA00007411"/>
    </source>
</evidence>
<dbReference type="CDD" id="cd00292">
    <property type="entry name" value="EF1B"/>
    <property type="match status" value="1"/>
</dbReference>
<dbReference type="GO" id="GO:0003746">
    <property type="term" value="F:translation elongation factor activity"/>
    <property type="evidence" value="ECO:0007669"/>
    <property type="project" value="UniProtKB-UniRule"/>
</dbReference>
<keyword evidence="5 6" id="KW-0648">Protein biosynthesis</keyword>
<dbReference type="EMBL" id="CP013011">
    <property type="protein sequence ID" value="ALL01914.1"/>
    <property type="molecule type" value="Genomic_DNA"/>
</dbReference>
<keyword evidence="4 6" id="KW-0251">Elongation factor</keyword>
<evidence type="ECO:0000256" key="5">
    <source>
        <dbReference type="ARBA" id="ARBA00022917"/>
    </source>
</evidence>
<dbReference type="NCBIfam" id="TIGR00489">
    <property type="entry name" value="aEF-1_beta"/>
    <property type="match status" value="1"/>
</dbReference>
<name>A0A0P0N5I3_9CREN</name>
<keyword evidence="11" id="KW-1185">Reference proteome</keyword>
<dbReference type="OrthoDB" id="84643at2157"/>
<dbReference type="Pfam" id="PF00736">
    <property type="entry name" value="EF1_GNE"/>
    <property type="match status" value="1"/>
</dbReference>
<gene>
    <name evidence="6" type="primary">ef1b</name>
    <name evidence="9" type="ORF">Pdsh_04040</name>
    <name evidence="8" type="ORF">Pyrde_1871</name>
</gene>
<proteinExistence type="inferred from homology"/>
<sequence>MAKVLVVASVYPSSTDINLDELVEKIKEKLPENYEITRYDKVPIAFGLNALKLYILIPEESEGGTSKLEELLQGVEGVEEIEIEAVHRVSSY</sequence>
<dbReference type="PANTHER" id="PTHR39647:SF1">
    <property type="entry name" value="ELONGATION FACTOR 1-BETA"/>
    <property type="match status" value="1"/>
</dbReference>
<protein>
    <recommendedName>
        <fullName evidence="3 6">Elongation factor 1-beta</fullName>
        <shortName evidence="6">EF-1-beta</shortName>
    </recommendedName>
    <alternativeName>
        <fullName evidence="6">aEF-1beta</fullName>
    </alternativeName>
</protein>